<keyword evidence="11" id="KW-0479">Metal-binding</keyword>
<name>A0A5M6DDN8_9BACT</name>
<dbReference type="GO" id="GO:0062054">
    <property type="term" value="F:fluoride channel activity"/>
    <property type="evidence" value="ECO:0007669"/>
    <property type="project" value="UniProtKB-UniRule"/>
</dbReference>
<comment type="subcellular location">
    <subcellularLocation>
        <location evidence="1 11">Cell membrane</location>
        <topology evidence="1 11">Multi-pass membrane protein</topology>
    </subcellularLocation>
</comment>
<evidence type="ECO:0000256" key="7">
    <source>
        <dbReference type="ARBA" id="ARBA00023136"/>
    </source>
</evidence>
<keyword evidence="2 11" id="KW-1003">Cell membrane</keyword>
<organism evidence="12 13">
    <name type="scientific">Adhaeribacter rhizoryzae</name>
    <dbReference type="NCBI Taxonomy" id="2607907"/>
    <lineage>
        <taxon>Bacteria</taxon>
        <taxon>Pseudomonadati</taxon>
        <taxon>Bacteroidota</taxon>
        <taxon>Cytophagia</taxon>
        <taxon>Cytophagales</taxon>
        <taxon>Hymenobacteraceae</taxon>
        <taxon>Adhaeribacter</taxon>
    </lineage>
</organism>
<comment type="caution">
    <text evidence="12">The sequence shown here is derived from an EMBL/GenBank/DDBJ whole genome shotgun (WGS) entry which is preliminary data.</text>
</comment>
<keyword evidence="13" id="KW-1185">Reference proteome</keyword>
<dbReference type="AlphaFoldDB" id="A0A5M6DDN8"/>
<keyword evidence="5 11" id="KW-1133">Transmembrane helix</keyword>
<evidence type="ECO:0000256" key="1">
    <source>
        <dbReference type="ARBA" id="ARBA00004651"/>
    </source>
</evidence>
<feature type="transmembrane region" description="Helical" evidence="11">
    <location>
        <begin position="28"/>
        <end position="55"/>
    </location>
</feature>
<evidence type="ECO:0000313" key="13">
    <source>
        <dbReference type="Proteomes" id="UP000323426"/>
    </source>
</evidence>
<feature type="binding site" evidence="11">
    <location>
        <position position="78"/>
    </location>
    <ligand>
        <name>Na(+)</name>
        <dbReference type="ChEBI" id="CHEBI:29101"/>
        <note>structural</note>
    </ligand>
</feature>
<evidence type="ECO:0000256" key="5">
    <source>
        <dbReference type="ARBA" id="ARBA00022989"/>
    </source>
</evidence>
<keyword evidence="4 11" id="KW-0812">Transmembrane</keyword>
<dbReference type="HAMAP" id="MF_00454">
    <property type="entry name" value="FluC"/>
    <property type="match status" value="1"/>
</dbReference>
<keyword evidence="8 11" id="KW-0407">Ion channel</keyword>
<evidence type="ECO:0000256" key="3">
    <source>
        <dbReference type="ARBA" id="ARBA00022519"/>
    </source>
</evidence>
<dbReference type="EMBL" id="VWSF01000008">
    <property type="protein sequence ID" value="KAA5545681.1"/>
    <property type="molecule type" value="Genomic_DNA"/>
</dbReference>
<keyword evidence="6 11" id="KW-0406">Ion transport</keyword>
<comment type="similarity">
    <text evidence="9 11">Belongs to the fluoride channel Fluc/FEX (TC 1.A.43) family.</text>
</comment>
<comment type="catalytic activity">
    <reaction evidence="10">
        <text>fluoride(in) = fluoride(out)</text>
        <dbReference type="Rhea" id="RHEA:76159"/>
        <dbReference type="ChEBI" id="CHEBI:17051"/>
    </reaction>
    <physiologicalReaction direction="left-to-right" evidence="10">
        <dbReference type="Rhea" id="RHEA:76160"/>
    </physiologicalReaction>
</comment>
<gene>
    <name evidence="11 12" type="primary">crcB</name>
    <name evidence="11" type="synonym">fluC</name>
    <name evidence="12" type="ORF">F0145_12150</name>
</gene>
<evidence type="ECO:0000256" key="9">
    <source>
        <dbReference type="ARBA" id="ARBA00035120"/>
    </source>
</evidence>
<dbReference type="PANTHER" id="PTHR28259:SF1">
    <property type="entry name" value="FLUORIDE EXPORT PROTEIN 1-RELATED"/>
    <property type="match status" value="1"/>
</dbReference>
<sequence length="125" mass="13231">MKDFLLVFLGGGLGSVVRFGLGRAINLAIITTFPLATLIINILASLILGFLLSFLDFRNGANASLRLLLAVGFCGGFSTFSTFSHETLNLLRSGQPTLALSNIFLSVLLCLAATFGGIMLAKSIF</sequence>
<reference evidence="12 13" key="1">
    <citation type="submission" date="2019-09" db="EMBL/GenBank/DDBJ databases">
        <title>Genome sequence and assembly of Adhaeribacter sp.</title>
        <authorList>
            <person name="Chhetri G."/>
        </authorList>
    </citation>
    <scope>NUCLEOTIDE SEQUENCE [LARGE SCALE GENOMIC DNA]</scope>
    <source>
        <strain evidence="12 13">DK36</strain>
    </source>
</reference>
<dbReference type="GO" id="GO:0005886">
    <property type="term" value="C:plasma membrane"/>
    <property type="evidence" value="ECO:0007669"/>
    <property type="project" value="UniProtKB-SubCell"/>
</dbReference>
<evidence type="ECO:0000256" key="6">
    <source>
        <dbReference type="ARBA" id="ARBA00023065"/>
    </source>
</evidence>
<comment type="function">
    <text evidence="11">Fluoride-specific ion channel. Important for reducing fluoride concentration in the cell, thus reducing its toxicity.</text>
</comment>
<feature type="transmembrane region" description="Helical" evidence="11">
    <location>
        <begin position="67"/>
        <end position="83"/>
    </location>
</feature>
<proteinExistence type="inferred from homology"/>
<keyword evidence="3" id="KW-0997">Cell inner membrane</keyword>
<accession>A0A5M6DDN8</accession>
<feature type="transmembrane region" description="Helical" evidence="11">
    <location>
        <begin position="103"/>
        <end position="121"/>
    </location>
</feature>
<feature type="binding site" evidence="11">
    <location>
        <position position="75"/>
    </location>
    <ligand>
        <name>Na(+)</name>
        <dbReference type="ChEBI" id="CHEBI:29101"/>
        <note>structural</note>
    </ligand>
</feature>
<dbReference type="InterPro" id="IPR003691">
    <property type="entry name" value="FluC"/>
</dbReference>
<dbReference type="NCBIfam" id="TIGR00494">
    <property type="entry name" value="crcB"/>
    <property type="match status" value="1"/>
</dbReference>
<evidence type="ECO:0000256" key="8">
    <source>
        <dbReference type="ARBA" id="ARBA00023303"/>
    </source>
</evidence>
<comment type="activity regulation">
    <text evidence="11">Na(+) is not transported, but it plays an essential structural role and its presence is essential for fluoride channel function.</text>
</comment>
<evidence type="ECO:0000256" key="11">
    <source>
        <dbReference type="HAMAP-Rule" id="MF_00454"/>
    </source>
</evidence>
<dbReference type="RefSeq" id="WP_150088684.1">
    <property type="nucleotide sequence ID" value="NZ_VWSF01000008.1"/>
</dbReference>
<dbReference type="PANTHER" id="PTHR28259">
    <property type="entry name" value="FLUORIDE EXPORT PROTEIN 1-RELATED"/>
    <property type="match status" value="1"/>
</dbReference>
<dbReference type="GO" id="GO:0046872">
    <property type="term" value="F:metal ion binding"/>
    <property type="evidence" value="ECO:0007669"/>
    <property type="project" value="UniProtKB-KW"/>
</dbReference>
<keyword evidence="11" id="KW-0915">Sodium</keyword>
<dbReference type="Proteomes" id="UP000323426">
    <property type="component" value="Unassembled WGS sequence"/>
</dbReference>
<keyword evidence="11" id="KW-0813">Transport</keyword>
<dbReference type="Pfam" id="PF02537">
    <property type="entry name" value="CRCB"/>
    <property type="match status" value="1"/>
</dbReference>
<dbReference type="GO" id="GO:0140114">
    <property type="term" value="P:cellular detoxification of fluoride"/>
    <property type="evidence" value="ECO:0007669"/>
    <property type="project" value="UniProtKB-UniRule"/>
</dbReference>
<evidence type="ECO:0000256" key="10">
    <source>
        <dbReference type="ARBA" id="ARBA00035585"/>
    </source>
</evidence>
<protein>
    <recommendedName>
        <fullName evidence="11">Fluoride-specific ion channel FluC</fullName>
    </recommendedName>
</protein>
<evidence type="ECO:0000256" key="4">
    <source>
        <dbReference type="ARBA" id="ARBA00022692"/>
    </source>
</evidence>
<keyword evidence="7 11" id="KW-0472">Membrane</keyword>
<evidence type="ECO:0000256" key="2">
    <source>
        <dbReference type="ARBA" id="ARBA00022475"/>
    </source>
</evidence>
<evidence type="ECO:0000313" key="12">
    <source>
        <dbReference type="EMBL" id="KAA5545681.1"/>
    </source>
</evidence>